<dbReference type="InterPro" id="IPR027417">
    <property type="entry name" value="P-loop_NTPase"/>
</dbReference>
<dbReference type="SUPFAM" id="SSF52540">
    <property type="entry name" value="P-loop containing nucleoside triphosphate hydrolases"/>
    <property type="match status" value="1"/>
</dbReference>
<dbReference type="EMBL" id="CP151800">
    <property type="protein sequence ID" value="WZV98350.1"/>
    <property type="molecule type" value="Genomic_DNA"/>
</dbReference>
<accession>A0ABZ3B4S7</accession>
<evidence type="ECO:0000313" key="3">
    <source>
        <dbReference type="Proteomes" id="UP001466893"/>
    </source>
</evidence>
<organism evidence="2 3">
    <name type="scientific">Kosakonia calanthes</name>
    <dbReference type="NCBI Taxonomy" id="3139408"/>
    <lineage>
        <taxon>Bacteria</taxon>
        <taxon>Pseudomonadati</taxon>
        <taxon>Pseudomonadota</taxon>
        <taxon>Gammaproteobacteria</taxon>
        <taxon>Enterobacterales</taxon>
        <taxon>Enterobacteriaceae</taxon>
        <taxon>Kosakonia</taxon>
    </lineage>
</organism>
<keyword evidence="3" id="KW-1185">Reference proteome</keyword>
<name>A0ABZ3B4S7_9ENTR</name>
<evidence type="ECO:0000259" key="1">
    <source>
        <dbReference type="Pfam" id="PF00350"/>
    </source>
</evidence>
<dbReference type="InterPro" id="IPR045063">
    <property type="entry name" value="Dynamin_N"/>
</dbReference>
<reference evidence="2 3" key="1">
    <citation type="submission" date="2024-04" db="EMBL/GenBank/DDBJ databases">
        <title>Kosakonia calanthae sp. nov., a halophilic bacterium isolated from leaves of Calanthe tiplacata.</title>
        <authorList>
            <person name="Wu P."/>
        </authorList>
    </citation>
    <scope>NUCLEOTIDE SEQUENCE [LARGE SCALE GENOMIC DNA]</scope>
    <source>
        <strain evidence="2 3">BYX6</strain>
    </source>
</reference>
<dbReference type="RefSeq" id="WP_342322958.1">
    <property type="nucleotide sequence ID" value="NZ_CP151800.1"/>
</dbReference>
<dbReference type="Pfam" id="PF00350">
    <property type="entry name" value="Dynamin_N"/>
    <property type="match status" value="1"/>
</dbReference>
<protein>
    <submittedName>
        <fullName evidence="2">Dynamin family protein</fullName>
    </submittedName>
</protein>
<dbReference type="Proteomes" id="UP001466893">
    <property type="component" value="Chromosome"/>
</dbReference>
<proteinExistence type="predicted"/>
<dbReference type="Gene3D" id="3.40.50.300">
    <property type="entry name" value="P-loop containing nucleotide triphosphate hydrolases"/>
    <property type="match status" value="1"/>
</dbReference>
<feature type="domain" description="Dynamin N-terminal" evidence="1">
    <location>
        <begin position="101"/>
        <end position="243"/>
    </location>
</feature>
<gene>
    <name evidence="2" type="ORF">AAEY27_00155</name>
</gene>
<sequence>MLRETLLASFQALEGRFASALAEAQTMDDQFQRAYQVFQAQMASHLHQAMNTLPANNPLSEQIKHFIHSLQQQDQRWRERLQHRDKGLAFRQGFEDSLLVFVFGKVKSGKSSLGNYMAWGQTDPTQQTKDSLPANQHPAWFSHENTEAENGDAPREAEQNQQFRVDGTEATSSIQGFRLPGLTWVDSPGLHSVKQCNGELAQEYVQHADLILYTMSSSAPGRASDLQEIRQLLDQKKQTLLLITGSDTPDEDWDDENDRMVIKGKMMKPAPTRLAQRDYVAKELNADGIARENVEIISISAQVAQRFFDDEQHMAESGMAQLFATLHTLSHAEGVRIKRHVPLNNFHKFLTVCIDDLAPYHQQIALFGETFKKLQRTLAQTIIRQVRHAQSRMRASVDDTFDALLALRDDESAINSQLRQARTRWDTVHQEVVVEAIAELFRDITREFKTAMSDSWQASTLTLPNFSLEKITEEIPGEVVKGNRKRNSGLGALAGAALGFALGGPAGAAVGMTIGGGAGGALSTGPRMGTRTIELTVGDNLSAIQAQAIERYCASVASAIRALADQLTTQLLTESEALTDALKREVATMSLAIEHLLLETQRILHQENQ</sequence>
<evidence type="ECO:0000313" key="2">
    <source>
        <dbReference type="EMBL" id="WZV98350.1"/>
    </source>
</evidence>